<name>A0A9C9NHM0_9HYPH</name>
<dbReference type="Proteomes" id="UP000885680">
    <property type="component" value="Unassembled WGS sequence"/>
</dbReference>
<sequence>MRGQTGACVSDWPTWLERDQRYRLQDELTRRIADVLEPAGVPVHRAGRGFALVGLVTGGIKPAEQPYRRIHFLPSVAAALRAELANALELHLATSGRYARYAVMTTGQRCELDELRQRIIRLSRLVSRWHREICAPLGIVVAFRSIELPCDDAKTFHVHANVVYWPTHSIPKRPWRRFLRQTRAYFGAHWKDNGRLKEVREVVKYVMKGDQVAHLADADPAALVALYHQLKGLHLVQPLGPFRTFRRRLDDAGLKVVAEYGPRRRRLVVTRRPTLPHRDLPQGGLPPTNQVLGIDLPRAAFCNYREPVMRIGNLDARTLWHDPQLLARAGEALADWTRNGAPPPQLLVPAACGPFTVHTCTPSDGAAASRERLPALESAAVSPHAPRGPPE</sequence>
<reference evidence="2" key="1">
    <citation type="journal article" date="2020" name="mSystems">
        <title>Genome- and Community-Level Interaction Insights into Carbon Utilization and Element Cycling Functions of Hydrothermarchaeota in Hydrothermal Sediment.</title>
        <authorList>
            <person name="Zhou Z."/>
            <person name="Liu Y."/>
            <person name="Xu W."/>
            <person name="Pan J."/>
            <person name="Luo Z.H."/>
            <person name="Li M."/>
        </authorList>
    </citation>
    <scope>NUCLEOTIDE SEQUENCE</scope>
    <source>
        <strain evidence="2">HyVt-347</strain>
    </source>
</reference>
<comment type="caution">
    <text evidence="2">The sequence shown here is derived from an EMBL/GenBank/DDBJ whole genome shotgun (WGS) entry which is preliminary data.</text>
</comment>
<proteinExistence type="predicted"/>
<organism evidence="2 3">
    <name type="scientific">Aurantimonas coralicida</name>
    <dbReference type="NCBI Taxonomy" id="182270"/>
    <lineage>
        <taxon>Bacteria</taxon>
        <taxon>Pseudomonadati</taxon>
        <taxon>Pseudomonadota</taxon>
        <taxon>Alphaproteobacteria</taxon>
        <taxon>Hyphomicrobiales</taxon>
        <taxon>Aurantimonadaceae</taxon>
        <taxon>Aurantimonas</taxon>
    </lineage>
</organism>
<evidence type="ECO:0000256" key="1">
    <source>
        <dbReference type="SAM" id="MobiDB-lite"/>
    </source>
</evidence>
<feature type="region of interest" description="Disordered" evidence="1">
    <location>
        <begin position="363"/>
        <end position="391"/>
    </location>
</feature>
<evidence type="ECO:0000313" key="2">
    <source>
        <dbReference type="EMBL" id="HEU01529.1"/>
    </source>
</evidence>
<dbReference type="AlphaFoldDB" id="A0A9C9NHM0"/>
<protein>
    <submittedName>
        <fullName evidence="2">Uncharacterized protein</fullName>
    </submittedName>
</protein>
<accession>A0A9C9NHM0</accession>
<gene>
    <name evidence="2" type="ORF">ENH89_14555</name>
</gene>
<evidence type="ECO:0000313" key="3">
    <source>
        <dbReference type="Proteomes" id="UP000885680"/>
    </source>
</evidence>
<dbReference type="EMBL" id="DRGN01000204">
    <property type="protein sequence ID" value="HEU01529.1"/>
    <property type="molecule type" value="Genomic_DNA"/>
</dbReference>